<reference evidence="2" key="1">
    <citation type="submission" date="2019-10" db="EMBL/GenBank/DDBJ databases">
        <title>Draft genome sequece of Microseira wollei NIES-4236.</title>
        <authorList>
            <person name="Yamaguchi H."/>
            <person name="Suzuki S."/>
            <person name="Kawachi M."/>
        </authorList>
    </citation>
    <scope>NUCLEOTIDE SEQUENCE</scope>
    <source>
        <strain evidence="2">NIES-4236</strain>
    </source>
</reference>
<name>A0AAV3XP01_9CYAN</name>
<accession>A0AAV3XP01</accession>
<dbReference type="RefSeq" id="WP_226592243.1">
    <property type="nucleotide sequence ID" value="NZ_BLAY01000222.1"/>
</dbReference>
<evidence type="ECO:0000259" key="1">
    <source>
        <dbReference type="Pfam" id="PF01610"/>
    </source>
</evidence>
<evidence type="ECO:0000313" key="3">
    <source>
        <dbReference type="Proteomes" id="UP001050975"/>
    </source>
</evidence>
<proteinExistence type="predicted"/>
<feature type="domain" description="Transposase IS204/IS1001/IS1096/IS1165 DDE" evidence="1">
    <location>
        <begin position="15"/>
        <end position="69"/>
    </location>
</feature>
<dbReference type="Pfam" id="PF01610">
    <property type="entry name" value="DDE_Tnp_ISL3"/>
    <property type="match status" value="1"/>
</dbReference>
<keyword evidence="3" id="KW-1185">Reference proteome</keyword>
<organism evidence="2 3">
    <name type="scientific">Microseira wollei NIES-4236</name>
    <dbReference type="NCBI Taxonomy" id="2530354"/>
    <lineage>
        <taxon>Bacteria</taxon>
        <taxon>Bacillati</taxon>
        <taxon>Cyanobacteriota</taxon>
        <taxon>Cyanophyceae</taxon>
        <taxon>Oscillatoriophycideae</taxon>
        <taxon>Aerosakkonematales</taxon>
        <taxon>Aerosakkonemataceae</taxon>
        <taxon>Microseira</taxon>
    </lineage>
</organism>
<comment type="caution">
    <text evidence="2">The sequence shown here is derived from an EMBL/GenBank/DDBJ whole genome shotgun (WGS) entry which is preliminary data.</text>
</comment>
<sequence length="72" mass="8515">MNRCKKWLTGEQVIYGKVARTIREHLEVICNYFINRNTSVVMEGINNKAKLILRQAYGLQDFEMLRARLLSR</sequence>
<dbReference type="AlphaFoldDB" id="A0AAV3XP01"/>
<gene>
    <name evidence="2" type="ORF">MiSe_82540</name>
</gene>
<evidence type="ECO:0000313" key="2">
    <source>
        <dbReference type="EMBL" id="GET43431.1"/>
    </source>
</evidence>
<dbReference type="EMBL" id="BLAY01000222">
    <property type="protein sequence ID" value="GET43431.1"/>
    <property type="molecule type" value="Genomic_DNA"/>
</dbReference>
<dbReference type="InterPro" id="IPR002560">
    <property type="entry name" value="Transposase_DDE"/>
</dbReference>
<dbReference type="Proteomes" id="UP001050975">
    <property type="component" value="Unassembled WGS sequence"/>
</dbReference>
<protein>
    <recommendedName>
        <fullName evidence="1">Transposase IS204/IS1001/IS1096/IS1165 DDE domain-containing protein</fullName>
    </recommendedName>
</protein>